<evidence type="ECO:0000256" key="4">
    <source>
        <dbReference type="ARBA" id="ARBA00009553"/>
    </source>
</evidence>
<evidence type="ECO:0000256" key="9">
    <source>
        <dbReference type="ARBA" id="ARBA00022723"/>
    </source>
</evidence>
<dbReference type="CDD" id="cd03311">
    <property type="entry name" value="CIMS_C_terminal_like"/>
    <property type="match status" value="1"/>
</dbReference>
<evidence type="ECO:0000259" key="14">
    <source>
        <dbReference type="Pfam" id="PF08267"/>
    </source>
</evidence>
<evidence type="ECO:0000256" key="3">
    <source>
        <dbReference type="ARBA" id="ARBA00004681"/>
    </source>
</evidence>
<dbReference type="GO" id="GO:0003871">
    <property type="term" value="F:5-methyltetrahydropteroyltriglutamate-homocysteine S-methyltransferase activity"/>
    <property type="evidence" value="ECO:0007669"/>
    <property type="project" value="UniProtKB-EC"/>
</dbReference>
<dbReference type="SUPFAM" id="SSF51726">
    <property type="entry name" value="UROD/MetE-like"/>
    <property type="match status" value="2"/>
</dbReference>
<evidence type="ECO:0000313" key="15">
    <source>
        <dbReference type="EMBL" id="ORZ39880.1"/>
    </source>
</evidence>
<evidence type="ECO:0000313" key="16">
    <source>
        <dbReference type="Proteomes" id="UP000193411"/>
    </source>
</evidence>
<keyword evidence="9" id="KW-0479">Metal-binding</keyword>
<reference evidence="15 16" key="1">
    <citation type="submission" date="2016-07" db="EMBL/GenBank/DDBJ databases">
        <title>Pervasive Adenine N6-methylation of Active Genes in Fungi.</title>
        <authorList>
            <consortium name="DOE Joint Genome Institute"/>
            <person name="Mondo S.J."/>
            <person name="Dannebaum R.O."/>
            <person name="Kuo R.C."/>
            <person name="Labutti K."/>
            <person name="Haridas S."/>
            <person name="Kuo A."/>
            <person name="Salamov A."/>
            <person name="Ahrendt S.R."/>
            <person name="Lipzen A."/>
            <person name="Sullivan W."/>
            <person name="Andreopoulos W.B."/>
            <person name="Clum A."/>
            <person name="Lindquist E."/>
            <person name="Daum C."/>
            <person name="Ramamoorthy G.K."/>
            <person name="Gryganskyi A."/>
            <person name="Culley D."/>
            <person name="Magnuson J.K."/>
            <person name="James T.Y."/>
            <person name="O'Malley M.A."/>
            <person name="Stajich J.E."/>
            <person name="Spatafora J.W."/>
            <person name="Visel A."/>
            <person name="Grigoriev I.V."/>
        </authorList>
    </citation>
    <scope>NUCLEOTIDE SEQUENCE [LARGE SCALE GENOMIC DNA]</scope>
    <source>
        <strain evidence="15 16">PL171</strain>
    </source>
</reference>
<feature type="domain" description="Cobalamin-independent methionine synthase MetE N-terminal" evidence="14">
    <location>
        <begin position="7"/>
        <end position="65"/>
    </location>
</feature>
<dbReference type="OrthoDB" id="1053771at2759"/>
<keyword evidence="8" id="KW-0808">Transferase</keyword>
<dbReference type="STRING" id="765915.A0A1Y2HZ78"/>
<keyword evidence="16" id="KW-1185">Reference proteome</keyword>
<protein>
    <recommendedName>
        <fullName evidence="5">5-methyltetrahydropteroyltriglutamate--homocysteine S-methyltransferase</fullName>
        <ecNumber evidence="5">2.1.1.14</ecNumber>
    </recommendedName>
</protein>
<dbReference type="AlphaFoldDB" id="A0A1Y2HZ78"/>
<sequence>MQTKGVDVPSLEMKKWFDTNYHYMVTRFAATTTFKLATGAANKPVAEFKEALALGIKTRPVILGPGLLKAAGATHVQIDEPVLVLDLTAQARAAFESAYAFLAPTLSGLDVTLATYFGGIAHHADLVAQLPGINTIHIDLVRSANQLDAVISAVKPTHKSVSLGLINGRNIWRADIHHALTLARHAIDALDGNHARVTVAPSCSLLHSPVSLAGETNGSLDDEIKTWLAFAVEKLAEVRLVQRALTEGSNAVADELVENHKAIASRRSSARIHNPSVKARVEALQPKDFTRPAEFPARWALQQAKLNLPAFPTTTVGSFPQTKEVRAARAAWKKEDLGLDMLVHGEFERNDMVEFFGELLDGYAFTKNGWVQSYGSRCVKPPVIFGDVARPKPMTVDMITLAQKMTPKPMKGMLTGPITMLQWSFVRDDQPRRTTAFQLALAIRDEVVDLEAAGIKAIQIDEPAIREGLPLRRVDYEEYLQWSVDAFKLSASGVRDETQIHSHMCYSSFEEIMDAIIRMDVDVLSIESAKSDLKLLSAFDTHAYPNHLGPGLYDIHSPRVPSVEEMVLRAKAILACLPHARQAWINPDCGLKTRGWTEVRESLRNLVTVACQLRESVNVSSDHSTVPVKKVVGGGVDTRGEDEVANVTA</sequence>
<feature type="domain" description="Cobalamin-independent methionine synthase MetE N-terminal" evidence="14">
    <location>
        <begin position="68"/>
        <end position="184"/>
    </location>
</feature>
<evidence type="ECO:0000256" key="7">
    <source>
        <dbReference type="ARBA" id="ARBA00022605"/>
    </source>
</evidence>
<dbReference type="GO" id="GO:0009086">
    <property type="term" value="P:methionine biosynthetic process"/>
    <property type="evidence" value="ECO:0007669"/>
    <property type="project" value="UniProtKB-KW"/>
</dbReference>
<dbReference type="EMBL" id="MCFL01000004">
    <property type="protein sequence ID" value="ORZ39880.1"/>
    <property type="molecule type" value="Genomic_DNA"/>
</dbReference>
<gene>
    <name evidence="15" type="ORF">BCR44DRAFT_1425804</name>
</gene>
<dbReference type="GO" id="GO:0008270">
    <property type="term" value="F:zinc ion binding"/>
    <property type="evidence" value="ECO:0007669"/>
    <property type="project" value="InterPro"/>
</dbReference>
<dbReference type="EC" id="2.1.1.14" evidence="5"/>
<dbReference type="PANTHER" id="PTHR30519">
    <property type="entry name" value="5-METHYLTETRAHYDROPTEROYLTRIGLUTAMATE--HOMOCYSTEINE METHYLTRANSFERASE"/>
    <property type="match status" value="1"/>
</dbReference>
<dbReference type="Proteomes" id="UP000193411">
    <property type="component" value="Unassembled WGS sequence"/>
</dbReference>
<dbReference type="NCBIfam" id="NF003556">
    <property type="entry name" value="PRK05222.1"/>
    <property type="match status" value="1"/>
</dbReference>
<dbReference type="InterPro" id="IPR013215">
    <property type="entry name" value="Cbl-indep_Met_Synth_N"/>
</dbReference>
<dbReference type="Gene3D" id="3.20.20.210">
    <property type="match status" value="3"/>
</dbReference>
<keyword evidence="10" id="KW-0862">Zinc</keyword>
<dbReference type="UniPathway" id="UPA00051">
    <property type="reaction ID" value="UER00082"/>
</dbReference>
<evidence type="ECO:0000256" key="5">
    <source>
        <dbReference type="ARBA" id="ARBA00012034"/>
    </source>
</evidence>
<evidence type="ECO:0000256" key="11">
    <source>
        <dbReference type="ARBA" id="ARBA00023167"/>
    </source>
</evidence>
<keyword evidence="11" id="KW-0486">Methionine biosynthesis</keyword>
<feature type="region of interest" description="Disordered" evidence="12">
    <location>
        <begin position="630"/>
        <end position="649"/>
    </location>
</feature>
<dbReference type="Pfam" id="PF08267">
    <property type="entry name" value="Meth_synt_1"/>
    <property type="match status" value="2"/>
</dbReference>
<comment type="caution">
    <text evidence="15">The sequence shown here is derived from an EMBL/GenBank/DDBJ whole genome shotgun (WGS) entry which is preliminary data.</text>
</comment>
<organism evidence="15 16">
    <name type="scientific">Catenaria anguillulae PL171</name>
    <dbReference type="NCBI Taxonomy" id="765915"/>
    <lineage>
        <taxon>Eukaryota</taxon>
        <taxon>Fungi</taxon>
        <taxon>Fungi incertae sedis</taxon>
        <taxon>Blastocladiomycota</taxon>
        <taxon>Blastocladiomycetes</taxon>
        <taxon>Blastocladiales</taxon>
        <taxon>Catenariaceae</taxon>
        <taxon>Catenaria</taxon>
    </lineage>
</organism>
<evidence type="ECO:0000256" key="10">
    <source>
        <dbReference type="ARBA" id="ARBA00022833"/>
    </source>
</evidence>
<comment type="function">
    <text evidence="2">Catalyzes the transfer of a methyl group from 5-methyltetrahydrofolate to homocysteine resulting in methionine formation.</text>
</comment>
<evidence type="ECO:0000256" key="12">
    <source>
        <dbReference type="SAM" id="MobiDB-lite"/>
    </source>
</evidence>
<dbReference type="GO" id="GO:0032259">
    <property type="term" value="P:methylation"/>
    <property type="evidence" value="ECO:0007669"/>
    <property type="project" value="UniProtKB-KW"/>
</dbReference>
<comment type="pathway">
    <text evidence="3">Amino-acid biosynthesis; L-methionine biosynthesis via de novo pathway; L-methionine from L-homocysteine (MetE route): step 1/1.</text>
</comment>
<evidence type="ECO:0000256" key="8">
    <source>
        <dbReference type="ARBA" id="ARBA00022679"/>
    </source>
</evidence>
<comment type="cofactor">
    <cofactor evidence="1">
        <name>Zn(2+)</name>
        <dbReference type="ChEBI" id="CHEBI:29105"/>
    </cofactor>
</comment>
<dbReference type="InterPro" id="IPR038071">
    <property type="entry name" value="UROD/MetE-like_sf"/>
</dbReference>
<keyword evidence="6" id="KW-0489">Methyltransferase</keyword>
<proteinExistence type="inferred from homology"/>
<evidence type="ECO:0000256" key="1">
    <source>
        <dbReference type="ARBA" id="ARBA00001947"/>
    </source>
</evidence>
<evidence type="ECO:0000256" key="2">
    <source>
        <dbReference type="ARBA" id="ARBA00002777"/>
    </source>
</evidence>
<accession>A0A1Y2HZ78</accession>
<feature type="domain" description="Cobalamin-independent methionine synthase MetE C-terminal/archaeal" evidence="13">
    <location>
        <begin position="334"/>
        <end position="610"/>
    </location>
</feature>
<name>A0A1Y2HZ78_9FUNG</name>
<evidence type="ECO:0000259" key="13">
    <source>
        <dbReference type="Pfam" id="PF01717"/>
    </source>
</evidence>
<dbReference type="Pfam" id="PF01717">
    <property type="entry name" value="Meth_synt_2"/>
    <property type="match status" value="1"/>
</dbReference>
<keyword evidence="7" id="KW-0028">Amino-acid biosynthesis</keyword>
<dbReference type="InterPro" id="IPR002629">
    <property type="entry name" value="Met_Synth_C/arc"/>
</dbReference>
<evidence type="ECO:0000256" key="6">
    <source>
        <dbReference type="ARBA" id="ARBA00022603"/>
    </source>
</evidence>
<comment type="similarity">
    <text evidence="4">Belongs to the vitamin-B12 independent methionine synthase family.</text>
</comment>